<evidence type="ECO:0000313" key="2">
    <source>
        <dbReference type="EMBL" id="AMO96285.1"/>
    </source>
</evidence>
<proteinExistence type="predicted"/>
<evidence type="ECO:0000313" key="3">
    <source>
        <dbReference type="Proteomes" id="UP000072421"/>
    </source>
</evidence>
<feature type="transmembrane region" description="Helical" evidence="1">
    <location>
        <begin position="109"/>
        <end position="127"/>
    </location>
</feature>
<protein>
    <recommendedName>
        <fullName evidence="4">Transmembrane protein</fullName>
    </recommendedName>
</protein>
<evidence type="ECO:0000256" key="1">
    <source>
        <dbReference type="SAM" id="Phobius"/>
    </source>
</evidence>
<sequence length="147" mass="16383">MMTTKLKPGISTHPLPHAARQPRFFYFGAVGSLLALIALGLAWELALAPLRPGGSWMVLKVLPLLFPLRGVLKRDVYTMQWASMLILIYFTEGIVRATSDSSFLSSRLGWLEAVLSVVFFICTILYLRPYKKAAKEVAKQAIKKASQ</sequence>
<name>A0A127PEZ2_9BURK</name>
<dbReference type="Proteomes" id="UP000072421">
    <property type="component" value="Chromosome"/>
</dbReference>
<dbReference type="AlphaFoldDB" id="A0A127PEZ2"/>
<accession>A0A127PEZ2</accession>
<dbReference type="InterPro" id="IPR018643">
    <property type="entry name" value="DUF2069_membrane"/>
</dbReference>
<organism evidence="2">
    <name type="scientific">Collimonas fungivorans</name>
    <dbReference type="NCBI Taxonomy" id="158899"/>
    <lineage>
        <taxon>Bacteria</taxon>
        <taxon>Pseudomonadati</taxon>
        <taxon>Pseudomonadota</taxon>
        <taxon>Betaproteobacteria</taxon>
        <taxon>Burkholderiales</taxon>
        <taxon>Oxalobacteraceae</taxon>
        <taxon>Collimonas</taxon>
    </lineage>
</organism>
<evidence type="ECO:0008006" key="4">
    <source>
        <dbReference type="Google" id="ProtNLM"/>
    </source>
</evidence>
<dbReference type="RefSeq" id="WP_236904314.1">
    <property type="nucleotide sequence ID" value="NZ_CP013232.1"/>
</dbReference>
<feature type="transmembrane region" description="Helical" evidence="1">
    <location>
        <begin position="79"/>
        <end position="97"/>
    </location>
</feature>
<keyword evidence="1" id="KW-1133">Transmembrane helix</keyword>
<keyword evidence="1" id="KW-0472">Membrane</keyword>
<keyword evidence="1" id="KW-0812">Transmembrane</keyword>
<feature type="transmembrane region" description="Helical" evidence="1">
    <location>
        <begin position="55"/>
        <end position="72"/>
    </location>
</feature>
<reference evidence="2 3" key="1">
    <citation type="submission" date="2015-11" db="EMBL/GenBank/DDBJ databases">
        <title>Exploring the genomic traits of fungus-feeding bacterial genus Collimonas.</title>
        <authorList>
            <person name="Song C."/>
            <person name="Schmidt R."/>
            <person name="de Jager V."/>
            <person name="Krzyzanowska D."/>
            <person name="Jongedijk E."/>
            <person name="Cankar K."/>
            <person name="Beekwilder J."/>
            <person name="van Veen A."/>
            <person name="de Boer W."/>
            <person name="van Veen J.A."/>
            <person name="Garbeva P."/>
        </authorList>
    </citation>
    <scope>NUCLEOTIDE SEQUENCE [LARGE SCALE GENOMIC DNA]</scope>
    <source>
        <strain evidence="2 3">Ter6</strain>
    </source>
</reference>
<dbReference type="EMBL" id="CP013232">
    <property type="protein sequence ID" value="AMO96285.1"/>
    <property type="molecule type" value="Genomic_DNA"/>
</dbReference>
<gene>
    <name evidence="2" type="ORF">CFter6_3659</name>
</gene>
<feature type="transmembrane region" description="Helical" evidence="1">
    <location>
        <begin position="24"/>
        <end position="43"/>
    </location>
</feature>
<dbReference type="Pfam" id="PF09842">
    <property type="entry name" value="DUF2069"/>
    <property type="match status" value="1"/>
</dbReference>
<dbReference type="PATRIC" id="fig|158899.10.peg.3638"/>